<evidence type="ECO:0008006" key="4">
    <source>
        <dbReference type="Google" id="ProtNLM"/>
    </source>
</evidence>
<name>A0A2C8YF62_9MICO</name>
<evidence type="ECO:0000256" key="1">
    <source>
        <dbReference type="SAM" id="SignalP"/>
    </source>
</evidence>
<accession>A0A2C8YF62</accession>
<evidence type="ECO:0000313" key="2">
    <source>
        <dbReference type="EMBL" id="SOE48950.1"/>
    </source>
</evidence>
<dbReference type="RefSeq" id="WP_097059455.1">
    <property type="nucleotide sequence ID" value="NZ_BMLC01000002.1"/>
</dbReference>
<feature type="signal peptide" evidence="1">
    <location>
        <begin position="1"/>
        <end position="27"/>
    </location>
</feature>
<dbReference type="Proteomes" id="UP000219440">
    <property type="component" value="Unassembled WGS sequence"/>
</dbReference>
<protein>
    <recommendedName>
        <fullName evidence="4">Copper(I)-binding protein</fullName>
    </recommendedName>
</protein>
<keyword evidence="3" id="KW-1185">Reference proteome</keyword>
<proteinExistence type="predicted"/>
<organism evidence="2 3">
    <name type="scientific">Salinibacterium xinjiangense</name>
    <dbReference type="NCBI Taxonomy" id="386302"/>
    <lineage>
        <taxon>Bacteria</taxon>
        <taxon>Bacillati</taxon>
        <taxon>Actinomycetota</taxon>
        <taxon>Actinomycetes</taxon>
        <taxon>Micrococcales</taxon>
        <taxon>Microbacteriaceae</taxon>
        <taxon>Salinibacterium</taxon>
    </lineage>
</organism>
<dbReference type="AlphaFoldDB" id="A0A2C8YF62"/>
<feature type="chain" id="PRO_5012225987" description="Copper(I)-binding protein" evidence="1">
    <location>
        <begin position="28"/>
        <end position="165"/>
    </location>
</feature>
<reference evidence="2 3" key="1">
    <citation type="submission" date="2017-09" db="EMBL/GenBank/DDBJ databases">
        <authorList>
            <person name="Ehlers B."/>
            <person name="Leendertz F.H."/>
        </authorList>
    </citation>
    <scope>NUCLEOTIDE SEQUENCE [LARGE SCALE GENOMIC DNA]</scope>
    <source>
        <strain evidence="2 3">CGMCC 1.05381</strain>
    </source>
</reference>
<dbReference type="EMBL" id="OCST01000001">
    <property type="protein sequence ID" value="SOE48950.1"/>
    <property type="molecule type" value="Genomic_DNA"/>
</dbReference>
<dbReference type="PROSITE" id="PS51257">
    <property type="entry name" value="PROKAR_LIPOPROTEIN"/>
    <property type="match status" value="1"/>
</dbReference>
<gene>
    <name evidence="2" type="ORF">SAMN06296378_0289</name>
</gene>
<keyword evidence="1" id="KW-0732">Signal</keyword>
<evidence type="ECO:0000313" key="3">
    <source>
        <dbReference type="Proteomes" id="UP000219440"/>
    </source>
</evidence>
<sequence>MKTRNPLARAAASVVIAAALLAGTAGCTFVTPQATLIEYNPGNGVAGQVGSVELRNVVAISGDDGKTVSLLITLINSGTDDATVQLQFESGGEPLNDLKAVKAGEALAFGNKGEEQIVIPNAGVELGGLMPVYAQYGDNAGVQLMVPVLGADGIYDGLGADPVSN</sequence>
<dbReference type="OrthoDB" id="3267550at2"/>